<sequence length="141" mass="15713">MSHRIRCICKKQGLPLLVEALPLHRIQTKLAVQNRTTETKWRWLTVPWGLLNARLPPPPLFLSSRLPAFPLLLLHPHWGTGVPQRFAAVRASGPLDGCSRRLIQRTRGTSALTEKGGAVPQAAGVLDRGRHRRATKEENGD</sequence>
<gene>
    <name evidence="2" type="ORF">V5799_020370</name>
</gene>
<evidence type="ECO:0000313" key="2">
    <source>
        <dbReference type="EMBL" id="KAK8778288.1"/>
    </source>
</evidence>
<accession>A0AAQ4EUM9</accession>
<reference evidence="2 3" key="1">
    <citation type="journal article" date="2023" name="Arcadia Sci">
        <title>De novo assembly of a long-read Amblyomma americanum tick genome.</title>
        <authorList>
            <person name="Chou S."/>
            <person name="Poskanzer K.E."/>
            <person name="Rollins M."/>
            <person name="Thuy-Boun P.S."/>
        </authorList>
    </citation>
    <scope>NUCLEOTIDE SEQUENCE [LARGE SCALE GENOMIC DNA]</scope>
    <source>
        <strain evidence="2">F_SG_1</strain>
        <tissue evidence="2">Salivary glands</tissue>
    </source>
</reference>
<protein>
    <submittedName>
        <fullName evidence="2">Uncharacterized protein</fullName>
    </submittedName>
</protein>
<dbReference type="AlphaFoldDB" id="A0AAQ4EUM9"/>
<feature type="region of interest" description="Disordered" evidence="1">
    <location>
        <begin position="109"/>
        <end position="141"/>
    </location>
</feature>
<comment type="caution">
    <text evidence="2">The sequence shown here is derived from an EMBL/GenBank/DDBJ whole genome shotgun (WGS) entry which is preliminary data.</text>
</comment>
<dbReference type="Proteomes" id="UP001321473">
    <property type="component" value="Unassembled WGS sequence"/>
</dbReference>
<proteinExistence type="predicted"/>
<dbReference type="EMBL" id="JARKHS020010914">
    <property type="protein sequence ID" value="KAK8778288.1"/>
    <property type="molecule type" value="Genomic_DNA"/>
</dbReference>
<evidence type="ECO:0000313" key="3">
    <source>
        <dbReference type="Proteomes" id="UP001321473"/>
    </source>
</evidence>
<organism evidence="2 3">
    <name type="scientific">Amblyomma americanum</name>
    <name type="common">Lone star tick</name>
    <dbReference type="NCBI Taxonomy" id="6943"/>
    <lineage>
        <taxon>Eukaryota</taxon>
        <taxon>Metazoa</taxon>
        <taxon>Ecdysozoa</taxon>
        <taxon>Arthropoda</taxon>
        <taxon>Chelicerata</taxon>
        <taxon>Arachnida</taxon>
        <taxon>Acari</taxon>
        <taxon>Parasitiformes</taxon>
        <taxon>Ixodida</taxon>
        <taxon>Ixodoidea</taxon>
        <taxon>Ixodidae</taxon>
        <taxon>Amblyomminae</taxon>
        <taxon>Amblyomma</taxon>
    </lineage>
</organism>
<evidence type="ECO:0000256" key="1">
    <source>
        <dbReference type="SAM" id="MobiDB-lite"/>
    </source>
</evidence>
<name>A0AAQ4EUM9_AMBAM</name>
<keyword evidence="3" id="KW-1185">Reference proteome</keyword>